<evidence type="ECO:0000259" key="5">
    <source>
        <dbReference type="PROSITE" id="PS51296"/>
    </source>
</evidence>
<name>A0A916XA67_9ACTN</name>
<keyword evidence="2" id="KW-0479">Metal-binding</keyword>
<dbReference type="Gene3D" id="2.102.10.10">
    <property type="entry name" value="Rieske [2Fe-2S] iron-sulphur domain"/>
    <property type="match status" value="1"/>
</dbReference>
<reference evidence="6" key="1">
    <citation type="journal article" date="2014" name="Int. J. Syst. Evol. Microbiol.">
        <title>Complete genome sequence of Corynebacterium casei LMG S-19264T (=DSM 44701T), isolated from a smear-ripened cheese.</title>
        <authorList>
            <consortium name="US DOE Joint Genome Institute (JGI-PGF)"/>
            <person name="Walter F."/>
            <person name="Albersmeier A."/>
            <person name="Kalinowski J."/>
            <person name="Ruckert C."/>
        </authorList>
    </citation>
    <scope>NUCLEOTIDE SEQUENCE</scope>
    <source>
        <strain evidence="6">CGMCC 1.15478</strain>
    </source>
</reference>
<dbReference type="GO" id="GO:0051537">
    <property type="term" value="F:2 iron, 2 sulfur cluster binding"/>
    <property type="evidence" value="ECO:0007669"/>
    <property type="project" value="UniProtKB-KW"/>
</dbReference>
<dbReference type="GO" id="GO:0005737">
    <property type="term" value="C:cytoplasm"/>
    <property type="evidence" value="ECO:0007669"/>
    <property type="project" value="TreeGrafter"/>
</dbReference>
<dbReference type="Proteomes" id="UP000641514">
    <property type="component" value="Unassembled WGS sequence"/>
</dbReference>
<dbReference type="InterPro" id="IPR006076">
    <property type="entry name" value="FAD-dep_OxRdtase"/>
</dbReference>
<evidence type="ECO:0000313" key="6">
    <source>
        <dbReference type="EMBL" id="GGC55396.1"/>
    </source>
</evidence>
<reference evidence="6" key="2">
    <citation type="submission" date="2020-09" db="EMBL/GenBank/DDBJ databases">
        <authorList>
            <person name="Sun Q."/>
            <person name="Zhou Y."/>
        </authorList>
    </citation>
    <scope>NUCLEOTIDE SEQUENCE</scope>
    <source>
        <strain evidence="6">CGMCC 1.15478</strain>
    </source>
</reference>
<dbReference type="GO" id="GO:0016705">
    <property type="term" value="F:oxidoreductase activity, acting on paired donors, with incorporation or reduction of molecular oxygen"/>
    <property type="evidence" value="ECO:0007669"/>
    <property type="project" value="UniProtKB-ARBA"/>
</dbReference>
<keyword evidence="3" id="KW-0408">Iron</keyword>
<dbReference type="Pfam" id="PF00355">
    <property type="entry name" value="Rieske"/>
    <property type="match status" value="1"/>
</dbReference>
<dbReference type="InterPro" id="IPR036922">
    <property type="entry name" value="Rieske_2Fe-2S_sf"/>
</dbReference>
<dbReference type="SUPFAM" id="SSF50022">
    <property type="entry name" value="ISP domain"/>
    <property type="match status" value="1"/>
</dbReference>
<dbReference type="PANTHER" id="PTHR13847">
    <property type="entry name" value="SARCOSINE DEHYDROGENASE-RELATED"/>
    <property type="match status" value="1"/>
</dbReference>
<sequence length="510" mass="53846">MTSLWLDTRQVRTDTTLIDGIPQTKSDVVIIGAGLTGLVCALECARAGLRVAVLDARGVAEVTTGLTTAKASCLQGAKASEIAHKHGADAAREYMTINQAALDWIRAFCATSGVEVQQRTAYTFAQHDSSLRIVEREAESADAAGLRVESARGAPAESVPFPVAGYVALKNQLQFNPVSLADSLVAAIVELGGTVHRGIRVRRVSTTGSVTVHTSRGDIPTDRVVLATGTPILDRGFFFAKLEAQRSYLAAFAVPNGTQPLTGMYVSVDPPDVAPTRSLRSAPGHLLVGGNGHVVGRAANTRMCARNLVDWTQHYFPSLSPTHQWSAQDYQTVDGLPVVGALTPTSDKVLFASGYAKWGMTNGVAAGRILSARLAGGSSDSIPGATLFDSQRSIAIRRLPSFAATNAKVGVHVATGWAQFAHTTAQPPAEGEGVVHRSGWRPVASSTVDGHTRTVSAVCPHLKGLVCWNSAERTWDCPLHGSRFSADGTLLEGPATRDLASTTSPQWKGK</sequence>
<keyword evidence="7" id="KW-1185">Reference proteome</keyword>
<proteinExistence type="predicted"/>
<gene>
    <name evidence="6" type="ORF">GCM10011410_04730</name>
</gene>
<evidence type="ECO:0000313" key="7">
    <source>
        <dbReference type="Proteomes" id="UP000641514"/>
    </source>
</evidence>
<dbReference type="PANTHER" id="PTHR13847:SF274">
    <property type="entry name" value="RIESKE 2FE-2S IRON-SULFUR PROTEIN YHFW-RELATED"/>
    <property type="match status" value="1"/>
</dbReference>
<comment type="caution">
    <text evidence="6">The sequence shown here is derived from an EMBL/GenBank/DDBJ whole genome shotgun (WGS) entry which is preliminary data.</text>
</comment>
<dbReference type="GO" id="GO:0004497">
    <property type="term" value="F:monooxygenase activity"/>
    <property type="evidence" value="ECO:0007669"/>
    <property type="project" value="UniProtKB-ARBA"/>
</dbReference>
<dbReference type="Gene3D" id="3.30.9.10">
    <property type="entry name" value="D-Amino Acid Oxidase, subunit A, domain 2"/>
    <property type="match status" value="1"/>
</dbReference>
<dbReference type="SUPFAM" id="SSF51905">
    <property type="entry name" value="FAD/NAD(P)-binding domain"/>
    <property type="match status" value="1"/>
</dbReference>
<evidence type="ECO:0000256" key="3">
    <source>
        <dbReference type="ARBA" id="ARBA00023004"/>
    </source>
</evidence>
<dbReference type="InterPro" id="IPR036188">
    <property type="entry name" value="FAD/NAD-bd_sf"/>
</dbReference>
<dbReference type="Gene3D" id="3.50.50.60">
    <property type="entry name" value="FAD/NAD(P)-binding domain"/>
    <property type="match status" value="1"/>
</dbReference>
<dbReference type="Pfam" id="PF01266">
    <property type="entry name" value="DAO"/>
    <property type="match status" value="1"/>
</dbReference>
<dbReference type="AlphaFoldDB" id="A0A916XA67"/>
<keyword evidence="1" id="KW-0001">2Fe-2S</keyword>
<dbReference type="RefSeq" id="WP_188670279.1">
    <property type="nucleotide sequence ID" value="NZ_BMJH01000001.1"/>
</dbReference>
<keyword evidence="4" id="KW-0411">Iron-sulfur</keyword>
<evidence type="ECO:0000256" key="4">
    <source>
        <dbReference type="ARBA" id="ARBA00023014"/>
    </source>
</evidence>
<accession>A0A916XA67</accession>
<evidence type="ECO:0000256" key="2">
    <source>
        <dbReference type="ARBA" id="ARBA00022723"/>
    </source>
</evidence>
<feature type="domain" description="Rieske" evidence="5">
    <location>
        <begin position="418"/>
        <end position="510"/>
    </location>
</feature>
<protein>
    <submittedName>
        <fullName evidence="6">FAD-dependent oxidoreductase</fullName>
    </submittedName>
</protein>
<dbReference type="GO" id="GO:0046872">
    <property type="term" value="F:metal ion binding"/>
    <property type="evidence" value="ECO:0007669"/>
    <property type="project" value="UniProtKB-KW"/>
</dbReference>
<dbReference type="EMBL" id="BMJH01000001">
    <property type="protein sequence ID" value="GGC55396.1"/>
    <property type="molecule type" value="Genomic_DNA"/>
</dbReference>
<dbReference type="PROSITE" id="PS51296">
    <property type="entry name" value="RIESKE"/>
    <property type="match status" value="1"/>
</dbReference>
<dbReference type="InterPro" id="IPR017941">
    <property type="entry name" value="Rieske_2Fe-2S"/>
</dbReference>
<evidence type="ECO:0000256" key="1">
    <source>
        <dbReference type="ARBA" id="ARBA00022714"/>
    </source>
</evidence>
<organism evidence="6 7">
    <name type="scientific">Hoyosella rhizosphaerae</name>
    <dbReference type="NCBI Taxonomy" id="1755582"/>
    <lineage>
        <taxon>Bacteria</taxon>
        <taxon>Bacillati</taxon>
        <taxon>Actinomycetota</taxon>
        <taxon>Actinomycetes</taxon>
        <taxon>Mycobacteriales</taxon>
        <taxon>Hoyosellaceae</taxon>
        <taxon>Hoyosella</taxon>
    </lineage>
</organism>